<keyword evidence="2" id="KW-0808">Transferase</keyword>
<dbReference type="EMBL" id="CP100355">
    <property type="protein sequence ID" value="UTF54774.1"/>
    <property type="molecule type" value="Genomic_DNA"/>
</dbReference>
<feature type="region of interest" description="Disordered" evidence="1">
    <location>
        <begin position="1"/>
        <end position="33"/>
    </location>
</feature>
<sequence length="438" mass="47964">MTRSSNAATSAVETRANAERLEAAGRRRGERAKNAISQNIERFTTALERQSHDPHSLYERVRDRDELLSAESRATIRGISTATGISVDKLLAYNLYRERVFGRGCTAAIATGDAIGPDGTLFFKHSDAGISDAFEGPAYHQNQEINVVRVEDEPDSNASILIAGAGVTGMKMGVNEHGLAIGSTFSRTTTYTADDQSEDDIEVSQGSRRSEYMREALLECDSAREATAYLASRLVTEPMDTPGNILIADPTEAIVLEGEYDHIASEATRNGLLARGNTFELLDELAVSREEYASTHARYDRIVERLHEEYGSIDIDTLQRVSVDHENGPGGRSICVHPDETDTTTGVDHTDDDNSATCSSVLWHLDPSEPAESRLYIALGTPCTAWRTEAREGWICLSPTDGIDDVPESFLNGEAWLEHYRPDGPIDADVALTSLEEH</sequence>
<feature type="compositionally biased region" description="Polar residues" evidence="1">
    <location>
        <begin position="1"/>
        <end position="12"/>
    </location>
</feature>
<dbReference type="InterPro" id="IPR047794">
    <property type="entry name" value="C45_proenzyme-like"/>
</dbReference>
<evidence type="ECO:0000256" key="1">
    <source>
        <dbReference type="SAM" id="MobiDB-lite"/>
    </source>
</evidence>
<reference evidence="2" key="1">
    <citation type="submission" date="2022-06" db="EMBL/GenBank/DDBJ databases">
        <title>Diverse halophilic archaea isolated from saline environments.</title>
        <authorList>
            <person name="Cui H.-L."/>
        </authorList>
    </citation>
    <scope>NUCLEOTIDE SEQUENCE</scope>
    <source>
        <strain evidence="2">WLHS1</strain>
    </source>
</reference>
<keyword evidence="3" id="KW-1185">Reference proteome</keyword>
<dbReference type="KEGG" id="sawl:NGM29_05770"/>
<proteinExistence type="predicted"/>
<evidence type="ECO:0000313" key="3">
    <source>
        <dbReference type="Proteomes" id="UP001056855"/>
    </source>
</evidence>
<dbReference type="NCBIfam" id="NF040521">
    <property type="entry name" value="C45_proenzyme"/>
    <property type="match status" value="1"/>
</dbReference>
<evidence type="ECO:0000313" key="2">
    <source>
        <dbReference type="EMBL" id="UTF54774.1"/>
    </source>
</evidence>
<name>A0A9E7SUH4_9EURY</name>
<protein>
    <submittedName>
        <fullName evidence="2">C45 family autoproteolytic acyltransferase/hydrolase</fullName>
    </submittedName>
</protein>
<organism evidence="2 3">
    <name type="scientific">Natronosalvus rutilus</name>
    <dbReference type="NCBI Taxonomy" id="2953753"/>
    <lineage>
        <taxon>Archaea</taxon>
        <taxon>Methanobacteriati</taxon>
        <taxon>Methanobacteriota</taxon>
        <taxon>Stenosarchaea group</taxon>
        <taxon>Halobacteria</taxon>
        <taxon>Halobacteriales</taxon>
        <taxon>Natrialbaceae</taxon>
        <taxon>Natronosalvus</taxon>
    </lineage>
</organism>
<dbReference type="GeneID" id="73289534"/>
<feature type="compositionally biased region" description="Basic and acidic residues" evidence="1">
    <location>
        <begin position="16"/>
        <end position="33"/>
    </location>
</feature>
<dbReference type="Gene3D" id="3.60.60.10">
    <property type="entry name" value="Penicillin V Acylase, Chain A"/>
    <property type="match status" value="1"/>
</dbReference>
<dbReference type="RefSeq" id="WP_254159480.1">
    <property type="nucleotide sequence ID" value="NZ_CP100355.1"/>
</dbReference>
<dbReference type="GO" id="GO:0016746">
    <property type="term" value="F:acyltransferase activity"/>
    <property type="evidence" value="ECO:0007669"/>
    <property type="project" value="UniProtKB-KW"/>
</dbReference>
<accession>A0A9E7SUH4</accession>
<gene>
    <name evidence="2" type="ORF">NGM29_05770</name>
</gene>
<dbReference type="AlphaFoldDB" id="A0A9E7SUH4"/>
<dbReference type="Proteomes" id="UP001056855">
    <property type="component" value="Chromosome"/>
</dbReference>
<keyword evidence="2" id="KW-0012">Acyltransferase</keyword>